<dbReference type="EMBL" id="CP092864">
    <property type="protein sequence ID" value="UYV62707.1"/>
    <property type="molecule type" value="Genomic_DNA"/>
</dbReference>
<dbReference type="InterPro" id="IPR036397">
    <property type="entry name" value="RNaseH_sf"/>
</dbReference>
<evidence type="ECO:0008006" key="3">
    <source>
        <dbReference type="Google" id="ProtNLM"/>
    </source>
</evidence>
<dbReference type="Gene3D" id="3.30.420.10">
    <property type="entry name" value="Ribonuclease H-like superfamily/Ribonuclease H"/>
    <property type="match status" value="1"/>
</dbReference>
<protein>
    <recommendedName>
        <fullName evidence="3">Transposase</fullName>
    </recommendedName>
</protein>
<reference evidence="1 2" key="1">
    <citation type="submission" date="2022-01" db="EMBL/GenBank/DDBJ databases">
        <title>A chromosomal length assembly of Cordylochernes scorpioides.</title>
        <authorList>
            <person name="Zeh D."/>
            <person name="Zeh J."/>
        </authorList>
    </citation>
    <scope>NUCLEOTIDE SEQUENCE [LARGE SCALE GENOMIC DNA]</scope>
    <source>
        <strain evidence="1">IN4F17</strain>
        <tissue evidence="1">Whole Body</tissue>
    </source>
</reference>
<sequence length="195" mass="22579">MKHGAFFLIHKPKNKHSNCTHQVFLGRRKFVLTSPKENGFRLSRTCLILIYYKGVTIYKQAYEKYLCAFKKRNQLFKLKQGKLLHDNAPAHRDIIVQDYLAKHSVSVLSHPPYSTNIAQCDFFFFLKLKMMLKGRRFLSSSEVIENATIVGEEGKSGDRGSRKWTPDVWPCRLTRKIMTRRNVLVADNEASPSTV</sequence>
<gene>
    <name evidence="1" type="ORF">LAZ67_2001650</name>
</gene>
<name>A0ABY6K270_9ARAC</name>
<evidence type="ECO:0000313" key="1">
    <source>
        <dbReference type="EMBL" id="UYV62707.1"/>
    </source>
</evidence>
<dbReference type="InterPro" id="IPR052709">
    <property type="entry name" value="Transposase-MT_Hybrid"/>
</dbReference>
<keyword evidence="2" id="KW-1185">Reference proteome</keyword>
<dbReference type="PANTHER" id="PTHR46060">
    <property type="entry name" value="MARINER MOS1 TRANSPOSASE-LIKE PROTEIN"/>
    <property type="match status" value="1"/>
</dbReference>
<dbReference type="Proteomes" id="UP001235939">
    <property type="component" value="Chromosome 02"/>
</dbReference>
<evidence type="ECO:0000313" key="2">
    <source>
        <dbReference type="Proteomes" id="UP001235939"/>
    </source>
</evidence>
<organism evidence="1 2">
    <name type="scientific">Cordylochernes scorpioides</name>
    <dbReference type="NCBI Taxonomy" id="51811"/>
    <lineage>
        <taxon>Eukaryota</taxon>
        <taxon>Metazoa</taxon>
        <taxon>Ecdysozoa</taxon>
        <taxon>Arthropoda</taxon>
        <taxon>Chelicerata</taxon>
        <taxon>Arachnida</taxon>
        <taxon>Pseudoscorpiones</taxon>
        <taxon>Cheliferoidea</taxon>
        <taxon>Chernetidae</taxon>
        <taxon>Cordylochernes</taxon>
    </lineage>
</organism>
<dbReference type="PANTHER" id="PTHR46060:SF1">
    <property type="entry name" value="MARINER MOS1 TRANSPOSASE-LIKE PROTEIN"/>
    <property type="match status" value="1"/>
</dbReference>
<proteinExistence type="predicted"/>
<accession>A0ABY6K270</accession>